<feature type="repeat" description="ANK" evidence="3">
    <location>
        <begin position="158"/>
        <end position="190"/>
    </location>
</feature>
<evidence type="ECO:0000256" key="3">
    <source>
        <dbReference type="PROSITE-ProRule" id="PRU00023"/>
    </source>
</evidence>
<dbReference type="SMART" id="SM00248">
    <property type="entry name" value="ANK"/>
    <property type="match status" value="9"/>
</dbReference>
<organism evidence="4 5">
    <name type="scientific">Carpediemonas membranifera</name>
    <dbReference type="NCBI Taxonomy" id="201153"/>
    <lineage>
        <taxon>Eukaryota</taxon>
        <taxon>Metamonada</taxon>
        <taxon>Carpediemonas-like organisms</taxon>
        <taxon>Carpediemonas</taxon>
    </lineage>
</organism>
<dbReference type="Pfam" id="PF00023">
    <property type="entry name" value="Ank"/>
    <property type="match status" value="2"/>
</dbReference>
<sequence>MSDTDESINLSIAEEEANEIERSELHEAALFNDTERCQSLIDEGADVNAVDSQGQTPLMNTLSGPTWSFQAAAVLATAPDADLTIADKNGDTALHHACDDDAFTLFKQLVDACPEALNMYNAVGDSPIHMCARQNAQNCLAFLVTECNVDIDMRTLGSKNTPLHLALLVGNVDLAVDLLARGSSWSSMNRTGQTVLHYAVTFATNTDIVKLLLRDYQADVDVTDAQGKTPLFLAARNAHCPAEMCELLISFGSDANKTNEEGETPLLWASGLAAIRVLVDRGDSKLTARAHNGTNILHGMAHFGDAEAVDFVLARLRTADRLGSGEGKLDLNGEAGPDRNTPLHTAVIGANQKVHAGEGYDGHVRVASLLIAEGADPTKTNAAGETAVELAARFWLGRMRRVLSSTDGMAGANEVIDNRKWWQKLLPCLM</sequence>
<protein>
    <submittedName>
        <fullName evidence="4">Ankyrin repeats (3 copies)</fullName>
    </submittedName>
</protein>
<evidence type="ECO:0000313" key="4">
    <source>
        <dbReference type="EMBL" id="KAG9397342.1"/>
    </source>
</evidence>
<proteinExistence type="predicted"/>
<reference evidence="4" key="1">
    <citation type="submission" date="2021-05" db="EMBL/GenBank/DDBJ databases">
        <title>A free-living protist that lacks canonical eukaryotic 1 DNA replication and segregation systems.</title>
        <authorList>
            <person name="Salas-Leiva D.E."/>
            <person name="Tromer E.C."/>
            <person name="Curtis B.A."/>
            <person name="Jerlstrom-Hultqvist J."/>
            <person name="Kolisko M."/>
            <person name="Yi Z."/>
            <person name="Salas-Leiva J.S."/>
            <person name="Gallot-Lavallee L."/>
            <person name="Kops G.J.P.L."/>
            <person name="Archibald J.M."/>
            <person name="Simpson A.G.B."/>
            <person name="Roger A.J."/>
        </authorList>
    </citation>
    <scope>NUCLEOTIDE SEQUENCE</scope>
    <source>
        <strain evidence="4">BICM</strain>
    </source>
</reference>
<dbReference type="PANTHER" id="PTHR24123">
    <property type="entry name" value="ANKYRIN REPEAT-CONTAINING"/>
    <property type="match status" value="1"/>
</dbReference>
<dbReference type="PROSITE" id="PS50088">
    <property type="entry name" value="ANK_REPEAT"/>
    <property type="match status" value="3"/>
</dbReference>
<accession>A0A8J6E6P7</accession>
<dbReference type="EMBL" id="JAHDYR010000003">
    <property type="protein sequence ID" value="KAG9397342.1"/>
    <property type="molecule type" value="Genomic_DNA"/>
</dbReference>
<comment type="caution">
    <text evidence="4">The sequence shown here is derived from an EMBL/GenBank/DDBJ whole genome shotgun (WGS) entry which is preliminary data.</text>
</comment>
<keyword evidence="2 3" id="KW-0040">ANK repeat</keyword>
<dbReference type="Proteomes" id="UP000717585">
    <property type="component" value="Unassembled WGS sequence"/>
</dbReference>
<dbReference type="AlphaFoldDB" id="A0A8J6E6P7"/>
<evidence type="ECO:0000256" key="1">
    <source>
        <dbReference type="ARBA" id="ARBA00022737"/>
    </source>
</evidence>
<dbReference type="OrthoDB" id="194358at2759"/>
<evidence type="ECO:0000256" key="2">
    <source>
        <dbReference type="ARBA" id="ARBA00023043"/>
    </source>
</evidence>
<dbReference type="PANTHER" id="PTHR24123:SF33">
    <property type="entry name" value="PROTEIN HOS4"/>
    <property type="match status" value="1"/>
</dbReference>
<gene>
    <name evidence="4" type="ORF">J8273_1257</name>
</gene>
<name>A0A8J6E6P7_9EUKA</name>
<feature type="repeat" description="ANK" evidence="3">
    <location>
        <begin position="226"/>
        <end position="260"/>
    </location>
</feature>
<dbReference type="Pfam" id="PF12796">
    <property type="entry name" value="Ank_2"/>
    <property type="match status" value="2"/>
</dbReference>
<feature type="repeat" description="ANK" evidence="3">
    <location>
        <begin position="20"/>
        <end position="52"/>
    </location>
</feature>
<dbReference type="PROSITE" id="PS50297">
    <property type="entry name" value="ANK_REP_REGION"/>
    <property type="match status" value="3"/>
</dbReference>
<dbReference type="InterPro" id="IPR051165">
    <property type="entry name" value="Multifunctional_ANK_Repeat"/>
</dbReference>
<dbReference type="Gene3D" id="1.25.40.20">
    <property type="entry name" value="Ankyrin repeat-containing domain"/>
    <property type="match status" value="4"/>
</dbReference>
<keyword evidence="5" id="KW-1185">Reference proteome</keyword>
<evidence type="ECO:0000313" key="5">
    <source>
        <dbReference type="Proteomes" id="UP000717585"/>
    </source>
</evidence>
<keyword evidence="1" id="KW-0677">Repeat</keyword>
<dbReference type="SUPFAM" id="SSF48403">
    <property type="entry name" value="Ankyrin repeat"/>
    <property type="match status" value="2"/>
</dbReference>
<dbReference type="InterPro" id="IPR036770">
    <property type="entry name" value="Ankyrin_rpt-contain_sf"/>
</dbReference>
<dbReference type="InterPro" id="IPR002110">
    <property type="entry name" value="Ankyrin_rpt"/>
</dbReference>